<dbReference type="SUPFAM" id="SSF54928">
    <property type="entry name" value="RNA-binding domain, RBD"/>
    <property type="match status" value="1"/>
</dbReference>
<dbReference type="InterPro" id="IPR012677">
    <property type="entry name" value="Nucleotide-bd_a/b_plait_sf"/>
</dbReference>
<dbReference type="Pfam" id="PF00076">
    <property type="entry name" value="RRM_1"/>
    <property type="match status" value="1"/>
</dbReference>
<dbReference type="GO" id="GO:0003723">
    <property type="term" value="F:RNA binding"/>
    <property type="evidence" value="ECO:0007669"/>
    <property type="project" value="UniProtKB-UniRule"/>
</dbReference>
<dbReference type="SMART" id="SM00360">
    <property type="entry name" value="RRM"/>
    <property type="match status" value="1"/>
</dbReference>
<gene>
    <name evidence="4" type="ORF">WICMUC_004076</name>
</gene>
<evidence type="ECO:0000256" key="2">
    <source>
        <dbReference type="SAM" id="MobiDB-lite"/>
    </source>
</evidence>
<reference evidence="4" key="2">
    <citation type="submission" date="2021-01" db="EMBL/GenBank/DDBJ databases">
        <authorList>
            <person name="Schikora-Tamarit M.A."/>
        </authorList>
    </citation>
    <scope>NUCLEOTIDE SEQUENCE</scope>
    <source>
        <strain evidence="4">CBS6341</strain>
    </source>
</reference>
<proteinExistence type="predicted"/>
<name>A0A9P8PKA3_9ASCO</name>
<keyword evidence="5" id="KW-1185">Reference proteome</keyword>
<dbReference type="OrthoDB" id="7763451at2759"/>
<feature type="compositionally biased region" description="Polar residues" evidence="2">
    <location>
        <begin position="73"/>
        <end position="86"/>
    </location>
</feature>
<dbReference type="AlphaFoldDB" id="A0A9P8PKA3"/>
<keyword evidence="1" id="KW-0694">RNA-binding</keyword>
<feature type="region of interest" description="Disordered" evidence="2">
    <location>
        <begin position="72"/>
        <end position="92"/>
    </location>
</feature>
<dbReference type="PANTHER" id="PTHR32343">
    <property type="entry name" value="SERINE/ARGININE-RICH SPLICING FACTOR"/>
    <property type="match status" value="1"/>
</dbReference>
<dbReference type="InterPro" id="IPR035979">
    <property type="entry name" value="RBD_domain_sf"/>
</dbReference>
<dbReference type="EMBL" id="JAEUBF010001112">
    <property type="protein sequence ID" value="KAH3672854.1"/>
    <property type="molecule type" value="Genomic_DNA"/>
</dbReference>
<dbReference type="Gene3D" id="3.30.70.330">
    <property type="match status" value="1"/>
</dbReference>
<dbReference type="InterPro" id="IPR000504">
    <property type="entry name" value="RRM_dom"/>
</dbReference>
<evidence type="ECO:0000256" key="1">
    <source>
        <dbReference type="PROSITE-ProRule" id="PRU00176"/>
    </source>
</evidence>
<reference evidence="4" key="1">
    <citation type="journal article" date="2021" name="Open Biol.">
        <title>Shared evolutionary footprints suggest mitochondrial oxidative damage underlies multiple complex I losses in fungi.</title>
        <authorList>
            <person name="Schikora-Tamarit M.A."/>
            <person name="Marcet-Houben M."/>
            <person name="Nosek J."/>
            <person name="Gabaldon T."/>
        </authorList>
    </citation>
    <scope>NUCLEOTIDE SEQUENCE</scope>
    <source>
        <strain evidence="4">CBS6341</strain>
    </source>
</reference>
<accession>A0A9P8PKA3</accession>
<dbReference type="PROSITE" id="PS50102">
    <property type="entry name" value="RRM"/>
    <property type="match status" value="1"/>
</dbReference>
<sequence length="241" mass="26352">MSIIVSNIPNTVPKDEIEKFFQFCGKIDSIEEASAPGSYKVNFVSSSAVSTALLLNGAQLGGSSVTVEEFEDGSSSTIGTESNHTPGSDDDIEQEVKPKSAIFAEYLSHGYILGDHLVSKAVDYDKQNGISDKFNRFISDLNNKYNLQEKQHQLQKTQNDLDSKYKISENLIKYYNQLANTSVGSKIHSFYTNAVNDTLQVHEEAKRLAELKKHQAAATGVIPSTTGNIAQAAGQQPIEKS</sequence>
<evidence type="ECO:0000313" key="5">
    <source>
        <dbReference type="Proteomes" id="UP000769528"/>
    </source>
</evidence>
<evidence type="ECO:0000313" key="4">
    <source>
        <dbReference type="EMBL" id="KAH3672854.1"/>
    </source>
</evidence>
<dbReference type="PANTHER" id="PTHR32343:SF10">
    <property type="entry name" value="RNA-BINDING REGION RNP-1 DOMAIN-CONTAINING PROTEIN"/>
    <property type="match status" value="1"/>
</dbReference>
<dbReference type="Proteomes" id="UP000769528">
    <property type="component" value="Unassembled WGS sequence"/>
</dbReference>
<comment type="caution">
    <text evidence="4">The sequence shown here is derived from an EMBL/GenBank/DDBJ whole genome shotgun (WGS) entry which is preliminary data.</text>
</comment>
<organism evidence="4 5">
    <name type="scientific">Wickerhamomyces mucosus</name>
    <dbReference type="NCBI Taxonomy" id="1378264"/>
    <lineage>
        <taxon>Eukaryota</taxon>
        <taxon>Fungi</taxon>
        <taxon>Dikarya</taxon>
        <taxon>Ascomycota</taxon>
        <taxon>Saccharomycotina</taxon>
        <taxon>Saccharomycetes</taxon>
        <taxon>Phaffomycetales</taxon>
        <taxon>Wickerhamomycetaceae</taxon>
        <taxon>Wickerhamomyces</taxon>
    </lineage>
</organism>
<protein>
    <recommendedName>
        <fullName evidence="3">RRM domain-containing protein</fullName>
    </recommendedName>
</protein>
<feature type="domain" description="RRM" evidence="3">
    <location>
        <begin position="1"/>
        <end position="72"/>
    </location>
</feature>
<evidence type="ECO:0000259" key="3">
    <source>
        <dbReference type="PROSITE" id="PS50102"/>
    </source>
</evidence>